<gene>
    <name evidence="1" type="ORF">INT46_010957</name>
</gene>
<name>A0A8H7QMF7_9FUNG</name>
<accession>A0A8H7QMF7</accession>
<dbReference type="AlphaFoldDB" id="A0A8H7QMF7"/>
<sequence length="216" mass="24712">MFNSILTFTKTVFKQLEFKKPTFPTAYDPFQLEQVSEEFNYDVYAGVDVDLSLCDEENSITLVNKMVYGVDDDTCIVNNPLNVKESFINRGHSMASVAAKTVSKKVTTGASSVYHSVSIEKKCLPDFVQKKSVKVASAPKNTFIMRGYRVDFGPIFERPFDKHFCVDFSDNNNRRCVNVDSSMKYIDIPMKPPFPMKTIGERFVMIILYNSKFNFF</sequence>
<evidence type="ECO:0000313" key="1">
    <source>
        <dbReference type="EMBL" id="KAG2195359.1"/>
    </source>
</evidence>
<dbReference type="OrthoDB" id="2235847at2759"/>
<dbReference type="Proteomes" id="UP000650833">
    <property type="component" value="Unassembled WGS sequence"/>
</dbReference>
<proteinExistence type="predicted"/>
<dbReference type="EMBL" id="JAEPRC010000530">
    <property type="protein sequence ID" value="KAG2195359.1"/>
    <property type="molecule type" value="Genomic_DNA"/>
</dbReference>
<protein>
    <submittedName>
        <fullName evidence="1">Uncharacterized protein</fullName>
    </submittedName>
</protein>
<organism evidence="1 2">
    <name type="scientific">Mucor plumbeus</name>
    <dbReference type="NCBI Taxonomy" id="97098"/>
    <lineage>
        <taxon>Eukaryota</taxon>
        <taxon>Fungi</taxon>
        <taxon>Fungi incertae sedis</taxon>
        <taxon>Mucoromycota</taxon>
        <taxon>Mucoromycotina</taxon>
        <taxon>Mucoromycetes</taxon>
        <taxon>Mucorales</taxon>
        <taxon>Mucorineae</taxon>
        <taxon>Mucoraceae</taxon>
        <taxon>Mucor</taxon>
    </lineage>
</organism>
<keyword evidence="2" id="KW-1185">Reference proteome</keyword>
<comment type="caution">
    <text evidence="1">The sequence shown here is derived from an EMBL/GenBank/DDBJ whole genome shotgun (WGS) entry which is preliminary data.</text>
</comment>
<evidence type="ECO:0000313" key="2">
    <source>
        <dbReference type="Proteomes" id="UP000650833"/>
    </source>
</evidence>
<reference evidence="1" key="1">
    <citation type="submission" date="2020-12" db="EMBL/GenBank/DDBJ databases">
        <title>Metabolic potential, ecology and presence of endohyphal bacteria is reflected in genomic diversity of Mucoromycotina.</title>
        <authorList>
            <person name="Muszewska A."/>
            <person name="Okrasinska A."/>
            <person name="Steczkiewicz K."/>
            <person name="Drgas O."/>
            <person name="Orlowska M."/>
            <person name="Perlinska-Lenart U."/>
            <person name="Aleksandrzak-Piekarczyk T."/>
            <person name="Szatraj K."/>
            <person name="Zielenkiewicz U."/>
            <person name="Pilsyk S."/>
            <person name="Malc E."/>
            <person name="Mieczkowski P."/>
            <person name="Kruszewska J.S."/>
            <person name="Biernat P."/>
            <person name="Pawlowska J."/>
        </authorList>
    </citation>
    <scope>NUCLEOTIDE SEQUENCE</scope>
    <source>
        <strain evidence="1">CBS 226.32</strain>
    </source>
</reference>